<dbReference type="Gene3D" id="3.40.190.10">
    <property type="entry name" value="Periplasmic binding protein-like II"/>
    <property type="match status" value="2"/>
</dbReference>
<dbReference type="InterPro" id="IPR036390">
    <property type="entry name" value="WH_DNA-bd_sf"/>
</dbReference>
<evidence type="ECO:0000256" key="6">
    <source>
        <dbReference type="ARBA" id="ARBA00043141"/>
    </source>
</evidence>
<comment type="caution">
    <text evidence="8">The sequence shown here is derived from an EMBL/GenBank/DDBJ whole genome shotgun (WGS) entry which is preliminary data.</text>
</comment>
<dbReference type="Proteomes" id="UP000598467">
    <property type="component" value="Unassembled WGS sequence"/>
</dbReference>
<dbReference type="GO" id="GO:0000976">
    <property type="term" value="F:transcription cis-regulatory region binding"/>
    <property type="evidence" value="ECO:0007669"/>
    <property type="project" value="TreeGrafter"/>
</dbReference>
<evidence type="ECO:0000256" key="2">
    <source>
        <dbReference type="ARBA" id="ARBA00023015"/>
    </source>
</evidence>
<gene>
    <name evidence="8" type="ORF">HK439_16035</name>
</gene>
<feature type="domain" description="HTH lysR-type" evidence="7">
    <location>
        <begin position="7"/>
        <end position="65"/>
    </location>
</feature>
<comment type="similarity">
    <text evidence="1">Belongs to the LysR transcriptional regulatory family.</text>
</comment>
<evidence type="ECO:0000256" key="5">
    <source>
        <dbReference type="ARBA" id="ARBA00039279"/>
    </source>
</evidence>
<protein>
    <recommendedName>
        <fullName evidence="5">HTH-type transcriptional regulator CbbR</fullName>
    </recommendedName>
    <alternativeName>
        <fullName evidence="6">RuBisCO operon transcriptional regulator</fullName>
    </alternativeName>
</protein>
<keyword evidence="2" id="KW-0805">Transcription regulation</keyword>
<sequence length="315" mass="33968">MTPLNALTFKQLRALEAVAHYGSISSAAESLALTPPAVHSQLKALDETFGCAMLTRNSHGTFEATAEGAVLLTAYRKASAALGKAAQTIDSLKRGLAGTVILGVVSTGKYFAPSIVASLKKQFPDIEVVLQIGNRDSIISALDTGQIDLAIMGRPPRQPGVEAYGIGDHPHVLIASPDHPLTKVREASADQVLAEHFLMREQGSGTRILSMRFLDQFGEGRPFTYTEMDSNETIKQAAIAGLGIALISIHTAAEELKSGRLALIHAKNLPIVRQWFVLHRADEKPTGAAERILTAIREQSSRLLHLEEIRDILKS</sequence>
<dbReference type="Gene3D" id="1.10.10.10">
    <property type="entry name" value="Winged helix-like DNA-binding domain superfamily/Winged helix DNA-binding domain"/>
    <property type="match status" value="1"/>
</dbReference>
<accession>A0A926S7Q4</accession>
<reference evidence="8" key="1">
    <citation type="submission" date="2020-05" db="EMBL/GenBank/DDBJ databases">
        <title>Identification of trans-AT polyketide cluster in two marine bacteria, producers of a novel glutaramide-containing polyketide sesbanimide D and analogs.</title>
        <authorList>
            <person name="Kacar D."/>
            <person name="Rodriguez P."/>
            <person name="Canedo L."/>
            <person name="Gonzalez E."/>
            <person name="Galan B."/>
            <person name="De La Calle F."/>
            <person name="Garcia J.L."/>
        </authorList>
    </citation>
    <scope>NUCLEOTIDE SEQUENCE</scope>
    <source>
        <strain evidence="8">PHM038</strain>
    </source>
</reference>
<dbReference type="AlphaFoldDB" id="A0A926S7Q4"/>
<evidence type="ECO:0000259" key="7">
    <source>
        <dbReference type="PROSITE" id="PS50931"/>
    </source>
</evidence>
<dbReference type="RefSeq" id="WP_190292533.1">
    <property type="nucleotide sequence ID" value="NZ_JABFCZ010000017.1"/>
</dbReference>
<dbReference type="PANTHER" id="PTHR30126">
    <property type="entry name" value="HTH-TYPE TRANSCRIPTIONAL REGULATOR"/>
    <property type="match status" value="1"/>
</dbReference>
<dbReference type="InterPro" id="IPR036388">
    <property type="entry name" value="WH-like_DNA-bd_sf"/>
</dbReference>
<name>A0A926S7Q4_9HYPH</name>
<keyword evidence="4" id="KW-0804">Transcription</keyword>
<dbReference type="SUPFAM" id="SSF53850">
    <property type="entry name" value="Periplasmic binding protein-like II"/>
    <property type="match status" value="1"/>
</dbReference>
<evidence type="ECO:0000256" key="3">
    <source>
        <dbReference type="ARBA" id="ARBA00023125"/>
    </source>
</evidence>
<dbReference type="InterPro" id="IPR000847">
    <property type="entry name" value="LysR_HTH_N"/>
</dbReference>
<dbReference type="InterPro" id="IPR005119">
    <property type="entry name" value="LysR_subst-bd"/>
</dbReference>
<keyword evidence="3" id="KW-0238">DNA-binding</keyword>
<dbReference type="SUPFAM" id="SSF46785">
    <property type="entry name" value="Winged helix' DNA-binding domain"/>
    <property type="match status" value="1"/>
</dbReference>
<evidence type="ECO:0000256" key="1">
    <source>
        <dbReference type="ARBA" id="ARBA00009437"/>
    </source>
</evidence>
<evidence type="ECO:0000313" key="9">
    <source>
        <dbReference type="Proteomes" id="UP000598467"/>
    </source>
</evidence>
<dbReference type="PANTHER" id="PTHR30126:SF5">
    <property type="entry name" value="HTH-TYPE TRANSCRIPTIONAL ACTIVATOR CMPR"/>
    <property type="match status" value="1"/>
</dbReference>
<evidence type="ECO:0000313" key="8">
    <source>
        <dbReference type="EMBL" id="MBD1547777.1"/>
    </source>
</evidence>
<dbReference type="Pfam" id="PF03466">
    <property type="entry name" value="LysR_substrate"/>
    <property type="match status" value="1"/>
</dbReference>
<organism evidence="8 9">
    <name type="scientific">Roseibium aggregatum</name>
    <dbReference type="NCBI Taxonomy" id="187304"/>
    <lineage>
        <taxon>Bacteria</taxon>
        <taxon>Pseudomonadati</taxon>
        <taxon>Pseudomonadota</taxon>
        <taxon>Alphaproteobacteria</taxon>
        <taxon>Hyphomicrobiales</taxon>
        <taxon>Stappiaceae</taxon>
        <taxon>Roseibium</taxon>
    </lineage>
</organism>
<dbReference type="EMBL" id="JABFCZ010000017">
    <property type="protein sequence ID" value="MBD1547777.1"/>
    <property type="molecule type" value="Genomic_DNA"/>
</dbReference>
<evidence type="ECO:0000256" key="4">
    <source>
        <dbReference type="ARBA" id="ARBA00023163"/>
    </source>
</evidence>
<proteinExistence type="inferred from homology"/>
<dbReference type="PROSITE" id="PS50931">
    <property type="entry name" value="HTH_LYSR"/>
    <property type="match status" value="1"/>
</dbReference>
<dbReference type="GO" id="GO:0003700">
    <property type="term" value="F:DNA-binding transcription factor activity"/>
    <property type="evidence" value="ECO:0007669"/>
    <property type="project" value="InterPro"/>
</dbReference>
<dbReference type="Pfam" id="PF00126">
    <property type="entry name" value="HTH_1"/>
    <property type="match status" value="1"/>
</dbReference>